<evidence type="ECO:0000313" key="2">
    <source>
        <dbReference type="Proteomes" id="UP001335648"/>
    </source>
</evidence>
<dbReference type="GO" id="GO:0098793">
    <property type="term" value="C:presynapse"/>
    <property type="evidence" value="ECO:0007669"/>
    <property type="project" value="GOC"/>
</dbReference>
<comment type="caution">
    <text evidence="1">The sequence shown here is derived from an EMBL/GenBank/DDBJ whole genome shotgun (WGS) entry which is preliminary data.</text>
</comment>
<accession>A0AAN8CDP0</accession>
<keyword evidence="2" id="KW-1185">Reference proteome</keyword>
<protein>
    <submittedName>
        <fullName evidence="1">Uncharacterized protein</fullName>
    </submittedName>
</protein>
<organism evidence="1 2">
    <name type="scientific">Champsocephalus esox</name>
    <name type="common">pike icefish</name>
    <dbReference type="NCBI Taxonomy" id="159716"/>
    <lineage>
        <taxon>Eukaryota</taxon>
        <taxon>Metazoa</taxon>
        <taxon>Chordata</taxon>
        <taxon>Craniata</taxon>
        <taxon>Vertebrata</taxon>
        <taxon>Euteleostomi</taxon>
        <taxon>Actinopterygii</taxon>
        <taxon>Neopterygii</taxon>
        <taxon>Teleostei</taxon>
        <taxon>Neoteleostei</taxon>
        <taxon>Acanthomorphata</taxon>
        <taxon>Eupercaria</taxon>
        <taxon>Perciformes</taxon>
        <taxon>Notothenioidei</taxon>
        <taxon>Channichthyidae</taxon>
        <taxon>Champsocephalus</taxon>
    </lineage>
</organism>
<dbReference type="GO" id="GO:0045921">
    <property type="term" value="P:positive regulation of exocytosis"/>
    <property type="evidence" value="ECO:0007669"/>
    <property type="project" value="TreeGrafter"/>
</dbReference>
<dbReference type="InterPro" id="IPR033227">
    <property type="entry name" value="CAPS"/>
</dbReference>
<dbReference type="PANTHER" id="PTHR12166:SF8">
    <property type="entry name" value="CALCIUM-DEPENDENT SECRETION ACTIVATOR"/>
    <property type="match status" value="1"/>
</dbReference>
<dbReference type="GO" id="GO:1990504">
    <property type="term" value="P:dense core granule exocytosis"/>
    <property type="evidence" value="ECO:0007669"/>
    <property type="project" value="InterPro"/>
</dbReference>
<proteinExistence type="predicted"/>
<dbReference type="Proteomes" id="UP001335648">
    <property type="component" value="Unassembled WGS sequence"/>
</dbReference>
<dbReference type="PANTHER" id="PTHR12166">
    <property type="entry name" value="CALCIUM-DEPENDENT SECRETION ACTIVATOR"/>
    <property type="match status" value="1"/>
</dbReference>
<sequence>MELQLHVYQLKTLIKIVKKTYRDFRLQGVLDVSLNSKSYETVHNRLTVEEATAAVKSGDGLQGISMRDSDQEDD</sequence>
<evidence type="ECO:0000313" key="1">
    <source>
        <dbReference type="EMBL" id="KAK5901652.1"/>
    </source>
</evidence>
<dbReference type="GO" id="GO:0098978">
    <property type="term" value="C:glutamatergic synapse"/>
    <property type="evidence" value="ECO:0007669"/>
    <property type="project" value="TreeGrafter"/>
</dbReference>
<dbReference type="AlphaFoldDB" id="A0AAN8CDP0"/>
<dbReference type="EMBL" id="JAULUE010002051">
    <property type="protein sequence ID" value="KAK5901652.1"/>
    <property type="molecule type" value="Genomic_DNA"/>
</dbReference>
<reference evidence="1 2" key="1">
    <citation type="journal article" date="2023" name="Mol. Biol. Evol.">
        <title>Genomics of Secondarily Temperate Adaptation in the Only Non-Antarctic Icefish.</title>
        <authorList>
            <person name="Rivera-Colon A.G."/>
            <person name="Rayamajhi N."/>
            <person name="Minhas B.F."/>
            <person name="Madrigal G."/>
            <person name="Bilyk K.T."/>
            <person name="Yoon V."/>
            <person name="Hune M."/>
            <person name="Gregory S."/>
            <person name="Cheng C.H.C."/>
            <person name="Catchen J.M."/>
        </authorList>
    </citation>
    <scope>NUCLEOTIDE SEQUENCE [LARGE SCALE GENOMIC DNA]</scope>
    <source>
        <strain evidence="1">JC2023a</strain>
    </source>
</reference>
<name>A0AAN8CDP0_9TELE</name>
<dbReference type="GO" id="GO:0016079">
    <property type="term" value="P:synaptic vesicle exocytosis"/>
    <property type="evidence" value="ECO:0007669"/>
    <property type="project" value="InterPro"/>
</dbReference>
<gene>
    <name evidence="1" type="ORF">CesoFtcFv8_006994</name>
</gene>